<feature type="domain" description="SpaA-like prealbumin fold" evidence="7">
    <location>
        <begin position="585"/>
        <end position="649"/>
    </location>
</feature>
<evidence type="ECO:0000259" key="7">
    <source>
        <dbReference type="Pfam" id="PF17802"/>
    </source>
</evidence>
<dbReference type="PANTHER" id="PTHR36108:SF13">
    <property type="entry name" value="COLOSSIN-B-RELATED"/>
    <property type="match status" value="1"/>
</dbReference>
<gene>
    <name evidence="9" type="ORF">BGLFYP119_01076</name>
</gene>
<feature type="region of interest" description="Disordered" evidence="4">
    <location>
        <begin position="1351"/>
        <end position="1395"/>
    </location>
</feature>
<accession>A0A6N2SBY2</accession>
<dbReference type="Pfam" id="PF20610">
    <property type="entry name" value="TED_2"/>
    <property type="match status" value="1"/>
</dbReference>
<evidence type="ECO:0000256" key="1">
    <source>
        <dbReference type="ARBA" id="ARBA00007257"/>
    </source>
</evidence>
<evidence type="ECO:0000313" key="9">
    <source>
        <dbReference type="EMBL" id="VYS91123.1"/>
    </source>
</evidence>
<dbReference type="InterPro" id="IPR041033">
    <property type="entry name" value="SpaA_PFL_dom_1"/>
</dbReference>
<feature type="signal peptide" evidence="6">
    <location>
        <begin position="1"/>
        <end position="28"/>
    </location>
</feature>
<keyword evidence="2" id="KW-0964">Secreted</keyword>
<evidence type="ECO:0000256" key="6">
    <source>
        <dbReference type="SAM" id="SignalP"/>
    </source>
</evidence>
<keyword evidence="3 6" id="KW-0732">Signal</keyword>
<feature type="domain" description="SpaA-like prealbumin fold" evidence="7">
    <location>
        <begin position="1093"/>
        <end position="1170"/>
    </location>
</feature>
<reference evidence="9" key="1">
    <citation type="submission" date="2019-11" db="EMBL/GenBank/DDBJ databases">
        <authorList>
            <person name="Feng L."/>
        </authorList>
    </citation>
    <scope>NUCLEOTIDE SEQUENCE</scope>
    <source>
        <strain evidence="9">BgluceraseaLFYP119</strain>
    </source>
</reference>
<keyword evidence="5" id="KW-0472">Membrane</keyword>
<dbReference type="InterPro" id="IPR013783">
    <property type="entry name" value="Ig-like_fold"/>
</dbReference>
<feature type="region of interest" description="Disordered" evidence="4">
    <location>
        <begin position="177"/>
        <end position="205"/>
    </location>
</feature>
<keyword evidence="5" id="KW-0812">Transmembrane</keyword>
<evidence type="ECO:0000256" key="4">
    <source>
        <dbReference type="SAM" id="MobiDB-lite"/>
    </source>
</evidence>
<dbReference type="EMBL" id="CACRST010000010">
    <property type="protein sequence ID" value="VYS91123.1"/>
    <property type="molecule type" value="Genomic_DNA"/>
</dbReference>
<dbReference type="PROSITE" id="PS51257">
    <property type="entry name" value="PROKAR_LIPOPROTEIN"/>
    <property type="match status" value="1"/>
</dbReference>
<name>A0A6N2SBY2_9FIRM</name>
<feature type="transmembrane region" description="Helical" evidence="5">
    <location>
        <begin position="1402"/>
        <end position="1422"/>
    </location>
</feature>
<dbReference type="RefSeq" id="WP_156353427.1">
    <property type="nucleotide sequence ID" value="NZ_CACRST010000010.1"/>
</dbReference>
<evidence type="ECO:0000259" key="8">
    <source>
        <dbReference type="Pfam" id="PF20610"/>
    </source>
</evidence>
<feature type="compositionally biased region" description="Low complexity" evidence="4">
    <location>
        <begin position="181"/>
        <end position="191"/>
    </location>
</feature>
<comment type="similarity">
    <text evidence="1">Belongs to the serine-aspartate repeat-containing protein (SDr) family.</text>
</comment>
<feature type="region of interest" description="Disordered" evidence="4">
    <location>
        <begin position="35"/>
        <end position="67"/>
    </location>
</feature>
<feature type="domain" description="SpaA-like prealbumin fold" evidence="7">
    <location>
        <begin position="772"/>
        <end position="861"/>
    </location>
</feature>
<feature type="compositionally biased region" description="Basic and acidic residues" evidence="4">
    <location>
        <begin position="52"/>
        <end position="65"/>
    </location>
</feature>
<feature type="compositionally biased region" description="Low complexity" evidence="4">
    <location>
        <begin position="1352"/>
        <end position="1383"/>
    </location>
</feature>
<feature type="domain" description="SpaA-like prealbumin fold" evidence="7">
    <location>
        <begin position="998"/>
        <end position="1074"/>
    </location>
</feature>
<sequence>MKQALKKVTSITLALCMLLSGCCIVVQGADGLEETTSHEENAETESAVSAETDSKIAEGEGRGEPEEIVQEPDVPDTYAVHIPISEEYVLKYDETKLNTEKTTDASKDIYLDYAVEETVAVEIIPVDVQSLLEVNVFTGTMDAPDAVEHTYENGTLSFIMPKADTEIQITVAEDSMEELEPTVPVTPMPTEIPEKGETETTPPVPTLMPEDMEQMEEIAEQFVREQNNLTDQDSLDEITIEKSDKTGVYEITLTFASDDGTISQPVRKETVWLYDIGEINYDQIGYGNGSGGRTHHFRVSWAFEGSHRFEAFCIEPDKPMPETGEYTATELNVSDDVAKALYYGYGGTAGQGGAGWDEFRNMTEDQQYVITHAAAAYLYTKSEECAFAGLNSMAIELAKEFISFSGSQDNIPDPSVDFLLNDSDGESINFIQTGKTLKASISGSVQTSPTVYLECAPMNTVTIYPPVNITYHELNNQQRVIQGTGDTPVTIPAGTRFYFTAPLNYDKKDYTTKGMRGDVVTKKLAAYKISNGGASQDMAVMFDEGTVPDNLASLKVEWMIQGQIKISMKDKDTGKNVPFSSACSFKDAEYQIFSDKDMTKLAATLTTEDNGEALSEMLPSGIYYVKASKAPIGYETDDTVYTANIDSSSGVTVIPEVQVKRANVSIMKYLDKNMTESELQQIYKDGLLAGIQFRFTYVDGSYVDVTTDRYGWASTATGEHGETDGLAYGKWILTELNPPEGYEGIDPAELMIDGEEKDIKYVCYNKQIAAYLKILKKDSVTGNMVKQSPAKFQILNKDGKAVSMQDPNNFGEITDVFSTDKNGVIYLPQQLEAGTYTLVEIEAPEGYVKAEPIEFKITSAQSYDDPVVLECNDTPQTGKIKVIQTDTGTGDVIGTGFQYEVKVLEDILDGSGEVRTGRNARGEIVPLISGTVVDYLTTGEDSTAISKELYTGSYVITNTASAEHYSKNKQEYSVALTPDQTAEAVTAEVKVTNEKTAFGLIKTDSTEDKILEGITFHISSDKDKEGGNYVTDQNGKIYMTDLFHDTTYYIQEKATIPGYNLDSTVYEFHVDEYGMISGQSVYEMKLTNQPNILEISKKDISQKNELPGATLVVYDSNGKEVEKWVSKENPHVIKGLPAGDYVLHEESAPERYSLAEDIEFTLSDSLQVEHVVMYDDLISIEVSKVDTTDGKELAGAELSIMDSDGKEIEHWTSTDEPHKLNLAAGIYTLTETHAPDKYATADSLRFEVTSENTIQKVVMKDSPIQVEISKQDLTNKEELKGAHLKIETLDGEMVEEWTSTKEPHRLNLPVGKYVLTEISAPKGYDVTESMKFEVVDTAEIQKVVMFDKPTDGKTNLTGKKNTTTVSSGGGASQSISSSQTAASDHSKSTTASPVKTGDEAPIGKYIVFALVSAAVIFGAICFNKCKTRKTNI</sequence>
<organism evidence="9">
    <name type="scientific">Blautia glucerasea</name>
    <dbReference type="NCBI Taxonomy" id="536633"/>
    <lineage>
        <taxon>Bacteria</taxon>
        <taxon>Bacillati</taxon>
        <taxon>Bacillota</taxon>
        <taxon>Clostridia</taxon>
        <taxon>Lachnospirales</taxon>
        <taxon>Lachnospiraceae</taxon>
        <taxon>Blautia</taxon>
    </lineage>
</organism>
<protein>
    <submittedName>
        <fullName evidence="9">Cna protein B-type domain protein</fullName>
    </submittedName>
</protein>
<evidence type="ECO:0000256" key="2">
    <source>
        <dbReference type="ARBA" id="ARBA00022525"/>
    </source>
</evidence>
<feature type="domain" description="SpaA-like prealbumin fold" evidence="7">
    <location>
        <begin position="1265"/>
        <end position="1347"/>
    </location>
</feature>
<feature type="domain" description="Thioester" evidence="8">
    <location>
        <begin position="278"/>
        <end position="412"/>
    </location>
</feature>
<dbReference type="InterPro" id="IPR046751">
    <property type="entry name" value="TED_2"/>
</dbReference>
<feature type="domain" description="SpaA-like prealbumin fold" evidence="7">
    <location>
        <begin position="1179"/>
        <end position="1261"/>
    </location>
</feature>
<dbReference type="Pfam" id="PF17802">
    <property type="entry name" value="SpaA"/>
    <property type="match status" value="6"/>
</dbReference>
<feature type="chain" id="PRO_5027111937" evidence="6">
    <location>
        <begin position="29"/>
        <end position="1432"/>
    </location>
</feature>
<evidence type="ECO:0000256" key="5">
    <source>
        <dbReference type="SAM" id="Phobius"/>
    </source>
</evidence>
<dbReference type="PANTHER" id="PTHR36108">
    <property type="entry name" value="COLOSSIN-B-RELATED"/>
    <property type="match status" value="1"/>
</dbReference>
<evidence type="ECO:0000256" key="3">
    <source>
        <dbReference type="ARBA" id="ARBA00022729"/>
    </source>
</evidence>
<dbReference type="Gene3D" id="2.60.40.10">
    <property type="entry name" value="Immunoglobulins"/>
    <property type="match status" value="8"/>
</dbReference>
<keyword evidence="5" id="KW-1133">Transmembrane helix</keyword>
<proteinExistence type="inferred from homology"/>